<protein>
    <submittedName>
        <fullName evidence="1">Uncharacterized protein</fullName>
    </submittedName>
</protein>
<accession>A0A6C0HIE9</accession>
<evidence type="ECO:0000313" key="1">
    <source>
        <dbReference type="EMBL" id="QHT79793.1"/>
    </source>
</evidence>
<reference evidence="1" key="1">
    <citation type="journal article" date="2020" name="Nature">
        <title>Giant virus diversity and host interactions through global metagenomics.</title>
        <authorList>
            <person name="Schulz F."/>
            <person name="Roux S."/>
            <person name="Paez-Espino D."/>
            <person name="Jungbluth S."/>
            <person name="Walsh D.A."/>
            <person name="Denef V.J."/>
            <person name="McMahon K.D."/>
            <person name="Konstantinidis K.T."/>
            <person name="Eloe-Fadrosh E.A."/>
            <person name="Kyrpides N.C."/>
            <person name="Woyke T."/>
        </authorList>
    </citation>
    <scope>NUCLEOTIDE SEQUENCE</scope>
    <source>
        <strain evidence="1">GVMAG-M-3300023184-105</strain>
    </source>
</reference>
<proteinExistence type="predicted"/>
<name>A0A6C0HIE9_9ZZZZ</name>
<organism evidence="1">
    <name type="scientific">viral metagenome</name>
    <dbReference type="NCBI Taxonomy" id="1070528"/>
    <lineage>
        <taxon>unclassified sequences</taxon>
        <taxon>metagenomes</taxon>
        <taxon>organismal metagenomes</taxon>
    </lineage>
</organism>
<sequence>MLQMFMYRRNDINNGILYSQNAMPQKDLTSDGAGSFSIGRQNFVELSTASNSMTQPQKMAKKWYGNRDASAVTTNRRNLSIGKGSMNAANTPIGFTTNVDTNTARQALIRARAGGYVVPPKCVATPGTSGAVCFTYSSNLQFNPVTQQPTKINNNTDRTKELLIDLDNLGCSVPYDCLNKSTYCKTQC</sequence>
<dbReference type="AlphaFoldDB" id="A0A6C0HIE9"/>
<dbReference type="EMBL" id="MN739955">
    <property type="protein sequence ID" value="QHT79793.1"/>
    <property type="molecule type" value="Genomic_DNA"/>
</dbReference>